<dbReference type="EMBL" id="JH600070">
    <property type="protein sequence ID" value="EIJ43599.1"/>
    <property type="molecule type" value="Genomic_DNA"/>
</dbReference>
<dbReference type="STRING" id="395493.BegalDRAFT_2764"/>
<evidence type="ECO:0000313" key="7">
    <source>
        <dbReference type="EMBL" id="EIJ43599.1"/>
    </source>
</evidence>
<dbReference type="eggNOG" id="COG0530">
    <property type="taxonomic scope" value="Bacteria"/>
</dbReference>
<dbReference type="Gene3D" id="6.10.280.80">
    <property type="entry name" value="NCX, peripheral helical region"/>
    <property type="match status" value="1"/>
</dbReference>
<proteinExistence type="predicted"/>
<dbReference type="PANTHER" id="PTHR10846:SF8">
    <property type="entry name" value="INNER MEMBRANE PROTEIN YRBG"/>
    <property type="match status" value="1"/>
</dbReference>
<dbReference type="OrthoDB" id="9794225at2"/>
<dbReference type="GO" id="GO:0008273">
    <property type="term" value="F:calcium, potassium:sodium antiporter activity"/>
    <property type="evidence" value="ECO:0007669"/>
    <property type="project" value="TreeGrafter"/>
</dbReference>
<feature type="transmembrane region" description="Helical" evidence="5">
    <location>
        <begin position="310"/>
        <end position="327"/>
    </location>
</feature>
<feature type="transmembrane region" description="Helical" evidence="5">
    <location>
        <begin position="339"/>
        <end position="359"/>
    </location>
</feature>
<evidence type="ECO:0000313" key="8">
    <source>
        <dbReference type="Proteomes" id="UP000005744"/>
    </source>
</evidence>
<evidence type="ECO:0000256" key="4">
    <source>
        <dbReference type="ARBA" id="ARBA00023136"/>
    </source>
</evidence>
<accession>I3CJ06</accession>
<dbReference type="Pfam" id="PF01699">
    <property type="entry name" value="Na_Ca_ex"/>
    <property type="match status" value="2"/>
</dbReference>
<dbReference type="GO" id="GO:0006874">
    <property type="term" value="P:intracellular calcium ion homeostasis"/>
    <property type="evidence" value="ECO:0007669"/>
    <property type="project" value="TreeGrafter"/>
</dbReference>
<evidence type="ECO:0000256" key="1">
    <source>
        <dbReference type="ARBA" id="ARBA00004141"/>
    </source>
</evidence>
<dbReference type="NCBIfam" id="TIGR00367">
    <property type="entry name" value="calcium/sodium antiporter"/>
    <property type="match status" value="1"/>
</dbReference>
<feature type="transmembrane region" description="Helical" evidence="5">
    <location>
        <begin position="32"/>
        <end position="52"/>
    </location>
</feature>
<feature type="transmembrane region" description="Helical" evidence="5">
    <location>
        <begin position="205"/>
        <end position="224"/>
    </location>
</feature>
<evidence type="ECO:0000259" key="6">
    <source>
        <dbReference type="Pfam" id="PF01699"/>
    </source>
</evidence>
<feature type="transmembrane region" description="Helical" evidence="5">
    <location>
        <begin position="279"/>
        <end position="298"/>
    </location>
</feature>
<keyword evidence="2 5" id="KW-0812">Transmembrane</keyword>
<dbReference type="HOGENOM" id="CLU_007948_0_3_6"/>
<keyword evidence="4 5" id="KW-0472">Membrane</keyword>
<feature type="domain" description="Sodium/calcium exchanger membrane region" evidence="6">
    <location>
        <begin position="6"/>
        <end position="145"/>
    </location>
</feature>
<dbReference type="GO" id="GO:0005886">
    <property type="term" value="C:plasma membrane"/>
    <property type="evidence" value="ECO:0007669"/>
    <property type="project" value="TreeGrafter"/>
</dbReference>
<protein>
    <submittedName>
        <fullName evidence="7">K+dependent Na+ exchanger related-protein</fullName>
    </submittedName>
</protein>
<organism evidence="7 8">
    <name type="scientific">Beggiatoa alba B18LD</name>
    <dbReference type="NCBI Taxonomy" id="395493"/>
    <lineage>
        <taxon>Bacteria</taxon>
        <taxon>Pseudomonadati</taxon>
        <taxon>Pseudomonadota</taxon>
        <taxon>Gammaproteobacteria</taxon>
        <taxon>Thiotrichales</taxon>
        <taxon>Thiotrichaceae</taxon>
        <taxon>Beggiatoa</taxon>
    </lineage>
</organism>
<reference evidence="7 8" key="1">
    <citation type="submission" date="2011-11" db="EMBL/GenBank/DDBJ databases">
        <title>Improved High-Quality Draft sequence of Beggiatoa alba B18lD.</title>
        <authorList>
            <consortium name="US DOE Joint Genome Institute"/>
            <person name="Lucas S."/>
            <person name="Han J."/>
            <person name="Lapidus A."/>
            <person name="Cheng J.-F."/>
            <person name="Goodwin L."/>
            <person name="Pitluck S."/>
            <person name="Peters L."/>
            <person name="Mikhailova N."/>
            <person name="Held B."/>
            <person name="Detter J.C."/>
            <person name="Han C."/>
            <person name="Tapia R."/>
            <person name="Land M."/>
            <person name="Hauser L."/>
            <person name="Kyrpides N."/>
            <person name="Ivanova N."/>
            <person name="Pagani I."/>
            <person name="Samuel K."/>
            <person name="Teske A."/>
            <person name="Mueller J."/>
            <person name="Woyke T."/>
        </authorList>
    </citation>
    <scope>NUCLEOTIDE SEQUENCE [LARGE SCALE GENOMIC DNA]</scope>
    <source>
        <strain evidence="7 8">B18LD</strain>
    </source>
</reference>
<dbReference type="Gene3D" id="1.20.1420.30">
    <property type="entry name" value="NCX, central ion-binding region"/>
    <property type="match status" value="1"/>
</dbReference>
<keyword evidence="3 5" id="KW-1133">Transmembrane helix</keyword>
<feature type="transmembrane region" description="Helical" evidence="5">
    <location>
        <begin position="181"/>
        <end position="199"/>
    </location>
</feature>
<dbReference type="AlphaFoldDB" id="I3CJ06"/>
<comment type="subcellular location">
    <subcellularLocation>
        <location evidence="1">Membrane</location>
        <topology evidence="1">Multi-pass membrane protein</topology>
    </subcellularLocation>
</comment>
<dbReference type="Proteomes" id="UP000005744">
    <property type="component" value="Unassembled WGS sequence"/>
</dbReference>
<dbReference type="PANTHER" id="PTHR10846">
    <property type="entry name" value="SODIUM/POTASSIUM/CALCIUM EXCHANGER"/>
    <property type="match status" value="1"/>
</dbReference>
<keyword evidence="8" id="KW-1185">Reference proteome</keyword>
<evidence type="ECO:0000256" key="5">
    <source>
        <dbReference type="SAM" id="Phobius"/>
    </source>
</evidence>
<feature type="domain" description="Sodium/calcium exchanger membrane region" evidence="6">
    <location>
        <begin position="181"/>
        <end position="324"/>
    </location>
</feature>
<dbReference type="InterPro" id="IPR004481">
    <property type="entry name" value="K/Na/Ca-exchanger"/>
</dbReference>
<sequence>MDIQLLIFFIIGLVFLVYGADILVAGASKLSLIIGISPLVVGLTVVAFGTSAPELAVSVQSAWAGQADIAVGNVVGSNIANILLILGIAAIIAPLVVSQQLLRLDVPLMIGISFLLWFLAFDGIISGIDGLILFTGIIVYTVYSIRKSRQENNPAVEAEYEEALGDVKHVDKSTKNIAKQIAFVLVGLVLLVIGSNWLVDGAVALAKYFGISELIIGLTIVAIGTSLPELATSAIASWKGETDIAVGNVVGSNIFNILSVLGLSALVSPQGIPVAESAIYFDIPIMIGVALAALPIFFTGHKIDRWEGGLFLFYYVAYLVYLIMLSTEHSWLEFFSAAMIWFIIPLTALTLGILAWRMWQAKQLAS</sequence>
<evidence type="ECO:0000256" key="3">
    <source>
        <dbReference type="ARBA" id="ARBA00022989"/>
    </source>
</evidence>
<feature type="transmembrane region" description="Helical" evidence="5">
    <location>
        <begin position="104"/>
        <end position="121"/>
    </location>
</feature>
<dbReference type="RefSeq" id="WP_002690909.1">
    <property type="nucleotide sequence ID" value="NZ_JH600070.1"/>
</dbReference>
<feature type="transmembrane region" description="Helical" evidence="5">
    <location>
        <begin position="245"/>
        <end position="267"/>
    </location>
</feature>
<dbReference type="InterPro" id="IPR004837">
    <property type="entry name" value="NaCa_Exmemb"/>
</dbReference>
<gene>
    <name evidence="7" type="ORF">BegalDRAFT_2764</name>
</gene>
<feature type="transmembrane region" description="Helical" evidence="5">
    <location>
        <begin position="79"/>
        <end position="97"/>
    </location>
</feature>
<dbReference type="InterPro" id="IPR044880">
    <property type="entry name" value="NCX_ion-bd_dom_sf"/>
</dbReference>
<name>I3CJ06_9GAMM</name>
<evidence type="ECO:0000256" key="2">
    <source>
        <dbReference type="ARBA" id="ARBA00022692"/>
    </source>
</evidence>
<feature type="transmembrane region" description="Helical" evidence="5">
    <location>
        <begin position="6"/>
        <end position="25"/>
    </location>
</feature>
<dbReference type="GO" id="GO:0005262">
    <property type="term" value="F:calcium channel activity"/>
    <property type="evidence" value="ECO:0007669"/>
    <property type="project" value="TreeGrafter"/>
</dbReference>